<protein>
    <submittedName>
        <fullName evidence="2">Uncharacterized protein</fullName>
    </submittedName>
</protein>
<keyword evidence="3" id="KW-1185">Reference proteome</keyword>
<comment type="caution">
    <text evidence="2">The sequence shown here is derived from an EMBL/GenBank/DDBJ whole genome shotgun (WGS) entry which is preliminary data.</text>
</comment>
<evidence type="ECO:0000313" key="3">
    <source>
        <dbReference type="Proteomes" id="UP001221898"/>
    </source>
</evidence>
<evidence type="ECO:0000313" key="2">
    <source>
        <dbReference type="EMBL" id="KAJ8390998.1"/>
    </source>
</evidence>
<name>A0AAD7RVC9_9TELE</name>
<gene>
    <name evidence="2" type="ORF">AAFF_G00097760</name>
</gene>
<reference evidence="2" key="1">
    <citation type="journal article" date="2023" name="Science">
        <title>Genome structures resolve the early diversification of teleost fishes.</title>
        <authorList>
            <person name="Parey E."/>
            <person name="Louis A."/>
            <person name="Montfort J."/>
            <person name="Bouchez O."/>
            <person name="Roques C."/>
            <person name="Iampietro C."/>
            <person name="Lluch J."/>
            <person name="Castinel A."/>
            <person name="Donnadieu C."/>
            <person name="Desvignes T."/>
            <person name="Floi Bucao C."/>
            <person name="Jouanno E."/>
            <person name="Wen M."/>
            <person name="Mejri S."/>
            <person name="Dirks R."/>
            <person name="Jansen H."/>
            <person name="Henkel C."/>
            <person name="Chen W.J."/>
            <person name="Zahm M."/>
            <person name="Cabau C."/>
            <person name="Klopp C."/>
            <person name="Thompson A.W."/>
            <person name="Robinson-Rechavi M."/>
            <person name="Braasch I."/>
            <person name="Lecointre G."/>
            <person name="Bobe J."/>
            <person name="Postlethwait J.H."/>
            <person name="Berthelot C."/>
            <person name="Roest Crollius H."/>
            <person name="Guiguen Y."/>
        </authorList>
    </citation>
    <scope>NUCLEOTIDE SEQUENCE</scope>
    <source>
        <strain evidence="2">NC1722</strain>
    </source>
</reference>
<sequence length="138" mass="15381">MATTAHLVGPPPRQRPSGRRHLGKVSAGRCPALGVGLCGPANEHRQGDFKRGEFSQFSRVIDISRERLFYIFYTLNARIKEFELRPCACEAAFGGQRCGKRAKVSRRELKQGFVSPEGFDLLISNCLVCAHRILFTST</sequence>
<dbReference type="Proteomes" id="UP001221898">
    <property type="component" value="Unassembled WGS sequence"/>
</dbReference>
<organism evidence="2 3">
    <name type="scientific">Aldrovandia affinis</name>
    <dbReference type="NCBI Taxonomy" id="143900"/>
    <lineage>
        <taxon>Eukaryota</taxon>
        <taxon>Metazoa</taxon>
        <taxon>Chordata</taxon>
        <taxon>Craniata</taxon>
        <taxon>Vertebrata</taxon>
        <taxon>Euteleostomi</taxon>
        <taxon>Actinopterygii</taxon>
        <taxon>Neopterygii</taxon>
        <taxon>Teleostei</taxon>
        <taxon>Notacanthiformes</taxon>
        <taxon>Halosauridae</taxon>
        <taxon>Aldrovandia</taxon>
    </lineage>
</organism>
<feature type="region of interest" description="Disordered" evidence="1">
    <location>
        <begin position="1"/>
        <end position="24"/>
    </location>
</feature>
<evidence type="ECO:0000256" key="1">
    <source>
        <dbReference type="SAM" id="MobiDB-lite"/>
    </source>
</evidence>
<dbReference type="AlphaFoldDB" id="A0AAD7RVC9"/>
<accession>A0AAD7RVC9</accession>
<proteinExistence type="predicted"/>
<dbReference type="EMBL" id="JAINUG010000163">
    <property type="protein sequence ID" value="KAJ8390998.1"/>
    <property type="molecule type" value="Genomic_DNA"/>
</dbReference>